<organism evidence="3 4">
    <name type="scientific">Aspergillus novoparasiticus</name>
    <dbReference type="NCBI Taxonomy" id="986946"/>
    <lineage>
        <taxon>Eukaryota</taxon>
        <taxon>Fungi</taxon>
        <taxon>Dikarya</taxon>
        <taxon>Ascomycota</taxon>
        <taxon>Pezizomycotina</taxon>
        <taxon>Eurotiomycetes</taxon>
        <taxon>Eurotiomycetidae</taxon>
        <taxon>Eurotiales</taxon>
        <taxon>Aspergillaceae</taxon>
        <taxon>Aspergillus</taxon>
        <taxon>Aspergillus subgen. Circumdati</taxon>
    </lineage>
</organism>
<evidence type="ECO:0000313" key="3">
    <source>
        <dbReference type="EMBL" id="KAB8212686.1"/>
    </source>
</evidence>
<protein>
    <submittedName>
        <fullName evidence="3">Kinase-like domain-containing protein</fullName>
    </submittedName>
</protein>
<keyword evidence="1" id="KW-0067">ATP-binding</keyword>
<keyword evidence="4" id="KW-1185">Reference proteome</keyword>
<dbReference type="PANTHER" id="PTHR11909">
    <property type="entry name" value="CASEIN KINASE-RELATED"/>
    <property type="match status" value="1"/>
</dbReference>
<dbReference type="Pfam" id="PF00069">
    <property type="entry name" value="Pkinase"/>
    <property type="match status" value="1"/>
</dbReference>
<feature type="binding site" evidence="1">
    <location>
        <position position="41"/>
    </location>
    <ligand>
        <name>ATP</name>
        <dbReference type="ChEBI" id="CHEBI:30616"/>
    </ligand>
</feature>
<dbReference type="PROSITE" id="PS00107">
    <property type="entry name" value="PROTEIN_KINASE_ATP"/>
    <property type="match status" value="1"/>
</dbReference>
<name>A0A5N6E541_9EURO</name>
<dbReference type="GO" id="GO:0004672">
    <property type="term" value="F:protein kinase activity"/>
    <property type="evidence" value="ECO:0007669"/>
    <property type="project" value="InterPro"/>
</dbReference>
<dbReference type="AlphaFoldDB" id="A0A5N6E541"/>
<keyword evidence="3" id="KW-0418">Kinase</keyword>
<dbReference type="Gene3D" id="1.10.510.10">
    <property type="entry name" value="Transferase(Phosphotransferase) domain 1"/>
    <property type="match status" value="1"/>
</dbReference>
<feature type="domain" description="Protein kinase" evidence="2">
    <location>
        <begin position="12"/>
        <end position="294"/>
    </location>
</feature>
<sequence>MPATVLNNRFYVDWQNAIGQGGSSEIFQGIDLFSNTGVAIKREKMKEEYVQPCNSPLTREFQVYQSLREQTGFPRIYCFGEVAGYRVMVMELLGPSLEDLVVYHGRSLGLQIVSWVACTLLERIEELHEQSWIHGDIKPQNFLLDATGDQVDIVMIDLGLARRYRDPQTKEHYPARATYTPLGTPRFASIARHRGDPCSRRDDMESLGYLLVYLCRGCLPWQGLDGSIDAKLEQILVSKVRTSPQELCHDLSPEFLQYFKHISCLEFTDKPDYLGLWKAFDDLHQRCRRGEPHL</sequence>
<evidence type="ECO:0000256" key="1">
    <source>
        <dbReference type="PROSITE-ProRule" id="PRU10141"/>
    </source>
</evidence>
<dbReference type="SMART" id="SM00220">
    <property type="entry name" value="S_TKc"/>
    <property type="match status" value="1"/>
</dbReference>
<dbReference type="GO" id="GO:0005524">
    <property type="term" value="F:ATP binding"/>
    <property type="evidence" value="ECO:0007669"/>
    <property type="project" value="UniProtKB-UniRule"/>
</dbReference>
<proteinExistence type="predicted"/>
<accession>A0A5N6E541</accession>
<dbReference type="SUPFAM" id="SSF56112">
    <property type="entry name" value="Protein kinase-like (PK-like)"/>
    <property type="match status" value="1"/>
</dbReference>
<keyword evidence="3" id="KW-0808">Transferase</keyword>
<reference evidence="3 4" key="1">
    <citation type="submission" date="2019-04" db="EMBL/GenBank/DDBJ databases">
        <title>Fungal friends and foes A comparative genomics study of 23 Aspergillus species from section Flavi.</title>
        <authorList>
            <consortium name="DOE Joint Genome Institute"/>
            <person name="Kjaerbolling I."/>
            <person name="Vesth T.C."/>
            <person name="Frisvad J.C."/>
            <person name="Nybo J.L."/>
            <person name="Theobald S."/>
            <person name="Kildgaard S."/>
            <person name="Petersen T.I."/>
            <person name="Kuo A."/>
            <person name="Sato A."/>
            <person name="Lyhne E.K."/>
            <person name="Kogle M.E."/>
            <person name="Wiebenga A."/>
            <person name="Kun R.S."/>
            <person name="Lubbers R.J."/>
            <person name="Makela M.R."/>
            <person name="Barry K."/>
            <person name="Chovatia M."/>
            <person name="Clum A."/>
            <person name="Daum C."/>
            <person name="Haridas S."/>
            <person name="He G."/>
            <person name="LaButti K."/>
            <person name="Lipzen A."/>
            <person name="Mondo S."/>
            <person name="Pangilinan J."/>
            <person name="Riley R."/>
            <person name="Salamov A."/>
            <person name="Simmons B.A."/>
            <person name="Magnuson J.K."/>
            <person name="Henrissat B."/>
            <person name="Mortensen U.H."/>
            <person name="Larsen T.O."/>
            <person name="De vries R.P."/>
            <person name="Grigoriev I.V."/>
            <person name="Machida M."/>
            <person name="Baker S.E."/>
            <person name="Andersen M.R."/>
        </authorList>
    </citation>
    <scope>NUCLEOTIDE SEQUENCE [LARGE SCALE GENOMIC DNA]</scope>
    <source>
        <strain evidence="3 4">CBS 126849</strain>
    </source>
</reference>
<dbReference type="InterPro" id="IPR011009">
    <property type="entry name" value="Kinase-like_dom_sf"/>
</dbReference>
<evidence type="ECO:0000313" key="4">
    <source>
        <dbReference type="Proteomes" id="UP000326799"/>
    </source>
</evidence>
<gene>
    <name evidence="3" type="ORF">BDV33DRAFT_211024</name>
</gene>
<keyword evidence="1" id="KW-0547">Nucleotide-binding</keyword>
<dbReference type="Proteomes" id="UP000326799">
    <property type="component" value="Unassembled WGS sequence"/>
</dbReference>
<dbReference type="InterPro" id="IPR050235">
    <property type="entry name" value="CK1_Ser-Thr_kinase"/>
</dbReference>
<dbReference type="EMBL" id="ML734030">
    <property type="protein sequence ID" value="KAB8212686.1"/>
    <property type="molecule type" value="Genomic_DNA"/>
</dbReference>
<dbReference type="InterPro" id="IPR000719">
    <property type="entry name" value="Prot_kinase_dom"/>
</dbReference>
<dbReference type="InterPro" id="IPR017441">
    <property type="entry name" value="Protein_kinase_ATP_BS"/>
</dbReference>
<evidence type="ECO:0000259" key="2">
    <source>
        <dbReference type="PROSITE" id="PS50011"/>
    </source>
</evidence>
<dbReference type="PROSITE" id="PS50011">
    <property type="entry name" value="PROTEIN_KINASE_DOM"/>
    <property type="match status" value="1"/>
</dbReference>